<dbReference type="Proteomes" id="UP001221898">
    <property type="component" value="Unassembled WGS sequence"/>
</dbReference>
<organism evidence="1 2">
    <name type="scientific">Aldrovandia affinis</name>
    <dbReference type="NCBI Taxonomy" id="143900"/>
    <lineage>
        <taxon>Eukaryota</taxon>
        <taxon>Metazoa</taxon>
        <taxon>Chordata</taxon>
        <taxon>Craniata</taxon>
        <taxon>Vertebrata</taxon>
        <taxon>Euteleostomi</taxon>
        <taxon>Actinopterygii</taxon>
        <taxon>Neopterygii</taxon>
        <taxon>Teleostei</taxon>
        <taxon>Notacanthiformes</taxon>
        <taxon>Halosauridae</taxon>
        <taxon>Aldrovandia</taxon>
    </lineage>
</organism>
<dbReference type="InterPro" id="IPR043128">
    <property type="entry name" value="Rev_trsase/Diguanyl_cyclase"/>
</dbReference>
<dbReference type="Gene3D" id="3.30.70.270">
    <property type="match status" value="1"/>
</dbReference>
<dbReference type="SUPFAM" id="SSF56672">
    <property type="entry name" value="DNA/RNA polymerases"/>
    <property type="match status" value="1"/>
</dbReference>
<accession>A0AAD7R241</accession>
<dbReference type="InterPro" id="IPR043502">
    <property type="entry name" value="DNA/RNA_pol_sf"/>
</dbReference>
<evidence type="ECO:0000313" key="2">
    <source>
        <dbReference type="Proteomes" id="UP001221898"/>
    </source>
</evidence>
<comment type="caution">
    <text evidence="1">The sequence shown here is derived from an EMBL/GenBank/DDBJ whole genome shotgun (WGS) entry which is preliminary data.</text>
</comment>
<keyword evidence="2" id="KW-1185">Reference proteome</keyword>
<reference evidence="1" key="1">
    <citation type="journal article" date="2023" name="Science">
        <title>Genome structures resolve the early diversification of teleost fishes.</title>
        <authorList>
            <person name="Parey E."/>
            <person name="Louis A."/>
            <person name="Montfort J."/>
            <person name="Bouchez O."/>
            <person name="Roques C."/>
            <person name="Iampietro C."/>
            <person name="Lluch J."/>
            <person name="Castinel A."/>
            <person name="Donnadieu C."/>
            <person name="Desvignes T."/>
            <person name="Floi Bucao C."/>
            <person name="Jouanno E."/>
            <person name="Wen M."/>
            <person name="Mejri S."/>
            <person name="Dirks R."/>
            <person name="Jansen H."/>
            <person name="Henkel C."/>
            <person name="Chen W.J."/>
            <person name="Zahm M."/>
            <person name="Cabau C."/>
            <person name="Klopp C."/>
            <person name="Thompson A.W."/>
            <person name="Robinson-Rechavi M."/>
            <person name="Braasch I."/>
            <person name="Lecointre G."/>
            <person name="Bobe J."/>
            <person name="Postlethwait J.H."/>
            <person name="Berthelot C."/>
            <person name="Roest Crollius H."/>
            <person name="Guiguen Y."/>
        </authorList>
    </citation>
    <scope>NUCLEOTIDE SEQUENCE</scope>
    <source>
        <strain evidence="1">NC1722</strain>
    </source>
</reference>
<gene>
    <name evidence="1" type="ORF">AAFF_G00032840</name>
</gene>
<sequence>MLRPISAAQRRLLWLVPGACDNCVEHAAGVILQALRQPLGAAVVMVPKKKQRIWHTAAPSRPPWEALRQVLERIRAAGLKLHPEKCRFMQREVTFLGHRVGVRASAP</sequence>
<name>A0AAD7R241_9TELE</name>
<evidence type="ECO:0008006" key="3">
    <source>
        <dbReference type="Google" id="ProtNLM"/>
    </source>
</evidence>
<proteinExistence type="predicted"/>
<protein>
    <recommendedName>
        <fullName evidence="3">Reverse transcriptase</fullName>
    </recommendedName>
</protein>
<dbReference type="AlphaFoldDB" id="A0AAD7R241"/>
<dbReference type="EMBL" id="JAINUG010001167">
    <property type="protein sequence ID" value="KAJ8358109.1"/>
    <property type="molecule type" value="Genomic_DNA"/>
</dbReference>
<evidence type="ECO:0000313" key="1">
    <source>
        <dbReference type="EMBL" id="KAJ8358109.1"/>
    </source>
</evidence>